<name>A0ABP8IPM2_9BACT</name>
<evidence type="ECO:0000313" key="3">
    <source>
        <dbReference type="Proteomes" id="UP001501153"/>
    </source>
</evidence>
<dbReference type="Proteomes" id="UP001501153">
    <property type="component" value="Unassembled WGS sequence"/>
</dbReference>
<protein>
    <recommendedName>
        <fullName evidence="4">Outer membrane protein beta-barrel domain-containing protein</fullName>
    </recommendedName>
</protein>
<feature type="signal peptide" evidence="1">
    <location>
        <begin position="1"/>
        <end position="21"/>
    </location>
</feature>
<dbReference type="RefSeq" id="WP_345237469.1">
    <property type="nucleotide sequence ID" value="NZ_BAABGZ010000074.1"/>
</dbReference>
<comment type="caution">
    <text evidence="2">The sequence shown here is derived from an EMBL/GenBank/DDBJ whole genome shotgun (WGS) entry which is preliminary data.</text>
</comment>
<sequence length="435" mass="48283">MLARVIWLLTYLLLITAQAQAQVYEPGWLVRSNGDTLRGEVENGFWIEAPTAIRFRRTSGSPSELYKPRQLRAVSFANGRYFRYEALPIDHAAETRPNMLTRGYAPDVRIDSVLSEVLVAGLGSLLRVVSSKSTHYFLSIPNKPILALAERLYYRQNKQGSWAVVDGNNFRNQLSLYFLDCPAAKQAAQLAGFTAPGLAAVVQAYNEGCSPVRQAGASWVALSSPERRVAWQGGVVAGLRFNSLPGNWAGTQPTAGCTDCTLRPTAGLYTEVFQPSRSAALYGEISVSRFSGQGLRLLTTGTGVFSAVSFDYNAWLTTARIGVRYFIPRPHDRQWLLSFTYESNWVSTPSITSPVPTRIPEQEDVYGFLTGTLLPSLGLGWRSHRLTLLAEGQMYRSHGEDISRHFIGSYYTLRLGMNYRLGRNPDQAAKRPARP</sequence>
<keyword evidence="3" id="KW-1185">Reference proteome</keyword>
<evidence type="ECO:0000256" key="1">
    <source>
        <dbReference type="SAM" id="SignalP"/>
    </source>
</evidence>
<proteinExistence type="predicted"/>
<accession>A0ABP8IPM2</accession>
<evidence type="ECO:0008006" key="4">
    <source>
        <dbReference type="Google" id="ProtNLM"/>
    </source>
</evidence>
<gene>
    <name evidence="2" type="ORF">GCM10023185_35630</name>
</gene>
<reference evidence="3" key="1">
    <citation type="journal article" date="2019" name="Int. J. Syst. Evol. Microbiol.">
        <title>The Global Catalogue of Microorganisms (GCM) 10K type strain sequencing project: providing services to taxonomists for standard genome sequencing and annotation.</title>
        <authorList>
            <consortium name="The Broad Institute Genomics Platform"/>
            <consortium name="The Broad Institute Genome Sequencing Center for Infectious Disease"/>
            <person name="Wu L."/>
            <person name="Ma J."/>
        </authorList>
    </citation>
    <scope>NUCLEOTIDE SEQUENCE [LARGE SCALE GENOMIC DNA]</scope>
    <source>
        <strain evidence="3">JCM 17923</strain>
    </source>
</reference>
<dbReference type="EMBL" id="BAABGZ010000074">
    <property type="protein sequence ID" value="GAA4365395.1"/>
    <property type="molecule type" value="Genomic_DNA"/>
</dbReference>
<feature type="chain" id="PRO_5047440279" description="Outer membrane protein beta-barrel domain-containing protein" evidence="1">
    <location>
        <begin position="22"/>
        <end position="435"/>
    </location>
</feature>
<evidence type="ECO:0000313" key="2">
    <source>
        <dbReference type="EMBL" id="GAA4365395.1"/>
    </source>
</evidence>
<organism evidence="2 3">
    <name type="scientific">Hymenobacter saemangeumensis</name>
    <dbReference type="NCBI Taxonomy" id="1084522"/>
    <lineage>
        <taxon>Bacteria</taxon>
        <taxon>Pseudomonadati</taxon>
        <taxon>Bacteroidota</taxon>
        <taxon>Cytophagia</taxon>
        <taxon>Cytophagales</taxon>
        <taxon>Hymenobacteraceae</taxon>
        <taxon>Hymenobacter</taxon>
    </lineage>
</organism>
<keyword evidence="1" id="KW-0732">Signal</keyword>